<dbReference type="PANTHER" id="PTHR43531">
    <property type="entry name" value="PROTEIN ICFG"/>
    <property type="match status" value="1"/>
</dbReference>
<sequence length="523" mass="54752">MDRLRISTRLNLLIAGLLVLIATVAGNGLAGLARADDALQAVFEGSVLPMASVAEIQERLLRNRLAVAVALVTPDDATITRSVGEVEGNIAAIDRLWRDFQASPLNAEQRALAEQFAEHRRAFVREGLLPVVSALKQRDVERANALVVQALRPRYVPVGEDIQRLMQLLLHSARQEHAQALERYAGIRSQSLGLGIGAALVALALGQLLIRSLGRALQSAIEVAESVARGDLSQAVAVRGSPEIARLLASLERMRSSLAALVAGVRRDAEGVASASAQIAQGNSDLSSRTEEQAAALEQTAASMAQLDSAVKQNTSNARQADALAQSASRVASRGGDMVGEVVQTMQGINESARRIGEIISVIDGLAFQTNILALNAAVEAARAGEQGRGFAVVAGEVRMLAQHSAQAAREIKDLVLGSLERVDRGSALVAETGAAVGELVQAIHQVSAAVGGISVASHQQSEGVAQIGEAVNEMDRATQHNAALVEETAAAAASLRQQAQQLVLAVASFHLETEERAGLAGG</sequence>
<comment type="subcellular location">
    <subcellularLocation>
        <location evidence="1">Cell inner membrane</location>
        <topology evidence="1">Multi-pass membrane protein</topology>
    </subcellularLocation>
</comment>
<evidence type="ECO:0000259" key="12">
    <source>
        <dbReference type="PROSITE" id="PS50111"/>
    </source>
</evidence>
<keyword evidence="15" id="KW-1185">Reference proteome</keyword>
<dbReference type="PROSITE" id="PS50885">
    <property type="entry name" value="HAMP"/>
    <property type="match status" value="1"/>
</dbReference>
<keyword evidence="5" id="KW-0997">Cell inner membrane</keyword>
<keyword evidence="9 11" id="KW-0807">Transducer</keyword>
<keyword evidence="3" id="KW-0488">Methylation</keyword>
<evidence type="ECO:0000256" key="1">
    <source>
        <dbReference type="ARBA" id="ARBA00004429"/>
    </source>
</evidence>
<keyword evidence="7" id="KW-1133">Transmembrane helix</keyword>
<dbReference type="Pfam" id="PF00015">
    <property type="entry name" value="MCPsignal"/>
    <property type="match status" value="1"/>
</dbReference>
<comment type="similarity">
    <text evidence="10">Belongs to the methyl-accepting chemotaxis (MCP) protein family.</text>
</comment>
<dbReference type="InterPro" id="IPR003122">
    <property type="entry name" value="Tar_rcpt_lig-bd"/>
</dbReference>
<evidence type="ECO:0000313" key="14">
    <source>
        <dbReference type="EMBL" id="MEO3712312.1"/>
    </source>
</evidence>
<dbReference type="SMART" id="SM00283">
    <property type="entry name" value="MA"/>
    <property type="match status" value="1"/>
</dbReference>
<evidence type="ECO:0000259" key="13">
    <source>
        <dbReference type="PROSITE" id="PS50885"/>
    </source>
</evidence>
<comment type="caution">
    <text evidence="14">The sequence shown here is derived from an EMBL/GenBank/DDBJ whole genome shotgun (WGS) entry which is preliminary data.</text>
</comment>
<dbReference type="PANTHER" id="PTHR43531:SF14">
    <property type="entry name" value="METHYL-ACCEPTING CHEMOTAXIS PROTEIN I-RELATED"/>
    <property type="match status" value="1"/>
</dbReference>
<accession>A0ABV0GB70</accession>
<dbReference type="InterPro" id="IPR003660">
    <property type="entry name" value="HAMP_dom"/>
</dbReference>
<dbReference type="PROSITE" id="PS50111">
    <property type="entry name" value="CHEMOTAXIS_TRANSDUC_2"/>
    <property type="match status" value="1"/>
</dbReference>
<gene>
    <name evidence="14" type="ORF">ABDJ40_05965</name>
</gene>
<evidence type="ECO:0000256" key="7">
    <source>
        <dbReference type="ARBA" id="ARBA00022989"/>
    </source>
</evidence>
<dbReference type="Pfam" id="PF02203">
    <property type="entry name" value="TarH"/>
    <property type="match status" value="1"/>
</dbReference>
<keyword evidence="4" id="KW-0145">Chemotaxis</keyword>
<keyword evidence="8" id="KW-0472">Membrane</keyword>
<evidence type="ECO:0000256" key="5">
    <source>
        <dbReference type="ARBA" id="ARBA00022519"/>
    </source>
</evidence>
<evidence type="ECO:0000256" key="8">
    <source>
        <dbReference type="ARBA" id="ARBA00023136"/>
    </source>
</evidence>
<feature type="domain" description="Methyl-accepting transducer" evidence="12">
    <location>
        <begin position="268"/>
        <end position="497"/>
    </location>
</feature>
<reference evidence="14 15" key="1">
    <citation type="submission" date="2024-05" db="EMBL/GenBank/DDBJ databases">
        <title>Roseateles sp. 2.12 16S ribosomal RNA gene Genome sequencing and assembly.</title>
        <authorList>
            <person name="Woo H."/>
        </authorList>
    </citation>
    <scope>NUCLEOTIDE SEQUENCE [LARGE SCALE GENOMIC DNA]</scope>
    <source>
        <strain evidence="14 15">2.12</strain>
    </source>
</reference>
<dbReference type="InterPro" id="IPR051310">
    <property type="entry name" value="MCP_chemotaxis"/>
</dbReference>
<evidence type="ECO:0000313" key="15">
    <source>
        <dbReference type="Proteomes" id="UP001462640"/>
    </source>
</evidence>
<evidence type="ECO:0000256" key="4">
    <source>
        <dbReference type="ARBA" id="ARBA00022500"/>
    </source>
</evidence>
<dbReference type="Proteomes" id="UP001462640">
    <property type="component" value="Unassembled WGS sequence"/>
</dbReference>
<organism evidence="14 15">
    <name type="scientific">Roseateles flavus</name>
    <dbReference type="NCBI Taxonomy" id="3149041"/>
    <lineage>
        <taxon>Bacteria</taxon>
        <taxon>Pseudomonadati</taxon>
        <taxon>Pseudomonadota</taxon>
        <taxon>Betaproteobacteria</taxon>
        <taxon>Burkholderiales</taxon>
        <taxon>Sphaerotilaceae</taxon>
        <taxon>Roseateles</taxon>
    </lineage>
</organism>
<dbReference type="SUPFAM" id="SSF58104">
    <property type="entry name" value="Methyl-accepting chemotaxis protein (MCP) signaling domain"/>
    <property type="match status" value="1"/>
</dbReference>
<feature type="domain" description="HAMP" evidence="13">
    <location>
        <begin position="211"/>
        <end position="263"/>
    </location>
</feature>
<dbReference type="InterPro" id="IPR004090">
    <property type="entry name" value="Chemotax_Me-accpt_rcpt"/>
</dbReference>
<evidence type="ECO:0000256" key="2">
    <source>
        <dbReference type="ARBA" id="ARBA00022475"/>
    </source>
</evidence>
<dbReference type="CDD" id="cd11386">
    <property type="entry name" value="MCP_signal"/>
    <property type="match status" value="1"/>
</dbReference>
<dbReference type="EMBL" id="JBDPZC010000002">
    <property type="protein sequence ID" value="MEO3712312.1"/>
    <property type="molecule type" value="Genomic_DNA"/>
</dbReference>
<dbReference type="Gene3D" id="1.10.287.950">
    <property type="entry name" value="Methyl-accepting chemotaxis protein"/>
    <property type="match status" value="1"/>
</dbReference>
<proteinExistence type="inferred from homology"/>
<evidence type="ECO:0000256" key="9">
    <source>
        <dbReference type="ARBA" id="ARBA00023224"/>
    </source>
</evidence>
<dbReference type="Pfam" id="PF00672">
    <property type="entry name" value="HAMP"/>
    <property type="match status" value="1"/>
</dbReference>
<dbReference type="SMART" id="SM00304">
    <property type="entry name" value="HAMP"/>
    <property type="match status" value="1"/>
</dbReference>
<protein>
    <submittedName>
        <fullName evidence="14">Methyl-accepting chemotaxis protein</fullName>
    </submittedName>
</protein>
<evidence type="ECO:0000256" key="3">
    <source>
        <dbReference type="ARBA" id="ARBA00022481"/>
    </source>
</evidence>
<evidence type="ECO:0000256" key="10">
    <source>
        <dbReference type="ARBA" id="ARBA00029447"/>
    </source>
</evidence>
<dbReference type="CDD" id="cd06225">
    <property type="entry name" value="HAMP"/>
    <property type="match status" value="1"/>
</dbReference>
<dbReference type="RefSeq" id="WP_347607473.1">
    <property type="nucleotide sequence ID" value="NZ_JBDPZC010000002.1"/>
</dbReference>
<name>A0ABV0GB70_9BURK</name>
<dbReference type="InterPro" id="IPR004089">
    <property type="entry name" value="MCPsignal_dom"/>
</dbReference>
<evidence type="ECO:0000256" key="6">
    <source>
        <dbReference type="ARBA" id="ARBA00022692"/>
    </source>
</evidence>
<dbReference type="PRINTS" id="PR00260">
    <property type="entry name" value="CHEMTRNSDUCR"/>
</dbReference>
<keyword evidence="2" id="KW-1003">Cell membrane</keyword>
<keyword evidence="6" id="KW-0812">Transmembrane</keyword>
<evidence type="ECO:0000256" key="11">
    <source>
        <dbReference type="PROSITE-ProRule" id="PRU00284"/>
    </source>
</evidence>